<reference evidence="4" key="2">
    <citation type="journal article" date="2007" name="PLoS Biol.">
        <title>Survey sequencing and comparative analysis of the elephant shark (Callorhinchus milii) genome.</title>
        <authorList>
            <person name="Venkatesh B."/>
            <person name="Kirkness E.F."/>
            <person name="Loh Y.H."/>
            <person name="Halpern A.L."/>
            <person name="Lee A.P."/>
            <person name="Johnson J."/>
            <person name="Dandona N."/>
            <person name="Viswanathan L.D."/>
            <person name="Tay A."/>
            <person name="Venter J.C."/>
            <person name="Strausberg R.L."/>
            <person name="Brenner S."/>
        </authorList>
    </citation>
    <scope>NUCLEOTIDE SEQUENCE [LARGE SCALE GENOMIC DNA]</scope>
</reference>
<dbReference type="InParanoid" id="A0A4W3J6A7"/>
<feature type="domain" description="WW" evidence="2">
    <location>
        <begin position="4"/>
        <end position="37"/>
    </location>
</feature>
<dbReference type="SUPFAM" id="SSF51045">
    <property type="entry name" value="WW domain"/>
    <property type="match status" value="2"/>
</dbReference>
<dbReference type="SMART" id="SM00456">
    <property type="entry name" value="WW"/>
    <property type="match status" value="2"/>
</dbReference>
<dbReference type="CDD" id="cd00201">
    <property type="entry name" value="WW"/>
    <property type="match status" value="1"/>
</dbReference>
<feature type="domain" description="WW" evidence="2">
    <location>
        <begin position="49"/>
        <end position="82"/>
    </location>
</feature>
<dbReference type="OMA" id="HNERATS"/>
<proteinExistence type="predicted"/>
<dbReference type="PROSITE" id="PS50020">
    <property type="entry name" value="WW_DOMAIN_2"/>
    <property type="match status" value="2"/>
</dbReference>
<evidence type="ECO:0000259" key="2">
    <source>
        <dbReference type="PROSITE" id="PS50020"/>
    </source>
</evidence>
<reference evidence="4" key="1">
    <citation type="journal article" date="2006" name="Science">
        <title>Ancient noncoding elements conserved in the human genome.</title>
        <authorList>
            <person name="Venkatesh B."/>
            <person name="Kirkness E.F."/>
            <person name="Loh Y.H."/>
            <person name="Halpern A.L."/>
            <person name="Lee A.P."/>
            <person name="Johnson J."/>
            <person name="Dandona N."/>
            <person name="Viswanathan L.D."/>
            <person name="Tay A."/>
            <person name="Venter J.C."/>
            <person name="Strausberg R.L."/>
            <person name="Brenner S."/>
        </authorList>
    </citation>
    <scope>NUCLEOTIDE SEQUENCE [LARGE SCALE GENOMIC DNA]</scope>
</reference>
<feature type="compositionally biased region" description="Polar residues" evidence="1">
    <location>
        <begin position="113"/>
        <end position="134"/>
    </location>
</feature>
<feature type="region of interest" description="Disordered" evidence="1">
    <location>
        <begin position="95"/>
        <end position="151"/>
    </location>
</feature>
<dbReference type="Pfam" id="PF00397">
    <property type="entry name" value="WW"/>
    <property type="match status" value="1"/>
</dbReference>
<dbReference type="Ensembl" id="ENSCMIT00000038171.1">
    <property type="protein sequence ID" value="ENSCMIP00000037627.1"/>
    <property type="gene ID" value="ENSCMIG00000015809.1"/>
</dbReference>
<dbReference type="GeneTree" id="ENSGT00940000155817"/>
<dbReference type="InterPro" id="IPR001202">
    <property type="entry name" value="WW_dom"/>
</dbReference>
<dbReference type="STRING" id="7868.ENSCMIP00000037627"/>
<evidence type="ECO:0000313" key="3">
    <source>
        <dbReference type="Ensembl" id="ENSCMIP00000037627.1"/>
    </source>
</evidence>
<feature type="compositionally biased region" description="Polar residues" evidence="1">
    <location>
        <begin position="140"/>
        <end position="151"/>
    </location>
</feature>
<name>A0A4W3J6A7_CALMI</name>
<dbReference type="InterPro" id="IPR036020">
    <property type="entry name" value="WW_dom_sf"/>
</dbReference>
<reference evidence="3" key="4">
    <citation type="submission" date="2025-08" db="UniProtKB">
        <authorList>
            <consortium name="Ensembl"/>
        </authorList>
    </citation>
    <scope>IDENTIFICATION</scope>
</reference>
<sequence>MALQSLPDEWSYGVTRDGRVFFIDDGNLLTTWLHPMSGQAMQTGNRYRTVLPAGWEQAFTFEGATYFINHNERATSFKHPVTGVVPIENCIFTLEDKPKPAMSSRGRGEGGNRPTSIASEMSNQTLVSETSGEQSHGRVSASQHSTSPHKH</sequence>
<accession>A0A4W3J6A7</accession>
<dbReference type="AlphaFoldDB" id="A0A4W3J6A7"/>
<dbReference type="Gene3D" id="2.20.70.10">
    <property type="match status" value="2"/>
</dbReference>
<dbReference type="Proteomes" id="UP000314986">
    <property type="component" value="Unassembled WGS sequence"/>
</dbReference>
<keyword evidence="4" id="KW-1185">Reference proteome</keyword>
<evidence type="ECO:0000256" key="1">
    <source>
        <dbReference type="SAM" id="MobiDB-lite"/>
    </source>
</evidence>
<dbReference type="PANTHER" id="PTHR12752:SF9">
    <property type="entry name" value="KRAMER, ISOFORM I"/>
    <property type="match status" value="1"/>
</dbReference>
<dbReference type="PANTHER" id="PTHR12752">
    <property type="entry name" value="PHOSPHOINOSITOL 3-PHOSPHATE-BINDING PROTEIN"/>
    <property type="match status" value="1"/>
</dbReference>
<protein>
    <recommendedName>
        <fullName evidence="2">WW domain-containing protein</fullName>
    </recommendedName>
</protein>
<organism evidence="3 4">
    <name type="scientific">Callorhinchus milii</name>
    <name type="common">Ghost shark</name>
    <dbReference type="NCBI Taxonomy" id="7868"/>
    <lineage>
        <taxon>Eukaryota</taxon>
        <taxon>Metazoa</taxon>
        <taxon>Chordata</taxon>
        <taxon>Craniata</taxon>
        <taxon>Vertebrata</taxon>
        <taxon>Chondrichthyes</taxon>
        <taxon>Holocephali</taxon>
        <taxon>Chimaeriformes</taxon>
        <taxon>Callorhinchidae</taxon>
        <taxon>Callorhinchus</taxon>
    </lineage>
</organism>
<dbReference type="PROSITE" id="PS01159">
    <property type="entry name" value="WW_DOMAIN_1"/>
    <property type="match status" value="2"/>
</dbReference>
<reference evidence="3" key="5">
    <citation type="submission" date="2025-09" db="UniProtKB">
        <authorList>
            <consortium name="Ensembl"/>
        </authorList>
    </citation>
    <scope>IDENTIFICATION</scope>
</reference>
<evidence type="ECO:0000313" key="4">
    <source>
        <dbReference type="Proteomes" id="UP000314986"/>
    </source>
</evidence>
<reference evidence="4" key="3">
    <citation type="journal article" date="2014" name="Nature">
        <title>Elephant shark genome provides unique insights into gnathostome evolution.</title>
        <authorList>
            <consortium name="International Elephant Shark Genome Sequencing Consortium"/>
            <person name="Venkatesh B."/>
            <person name="Lee A.P."/>
            <person name="Ravi V."/>
            <person name="Maurya A.K."/>
            <person name="Lian M.M."/>
            <person name="Swann J.B."/>
            <person name="Ohta Y."/>
            <person name="Flajnik M.F."/>
            <person name="Sutoh Y."/>
            <person name="Kasahara M."/>
            <person name="Hoon S."/>
            <person name="Gangu V."/>
            <person name="Roy S.W."/>
            <person name="Irimia M."/>
            <person name="Korzh V."/>
            <person name="Kondrychyn I."/>
            <person name="Lim Z.W."/>
            <person name="Tay B.H."/>
            <person name="Tohari S."/>
            <person name="Kong K.W."/>
            <person name="Ho S."/>
            <person name="Lorente-Galdos B."/>
            <person name="Quilez J."/>
            <person name="Marques-Bonet T."/>
            <person name="Raney B.J."/>
            <person name="Ingham P.W."/>
            <person name="Tay A."/>
            <person name="Hillier L.W."/>
            <person name="Minx P."/>
            <person name="Boehm T."/>
            <person name="Wilson R.K."/>
            <person name="Brenner S."/>
            <person name="Warren W.C."/>
        </authorList>
    </citation>
    <scope>NUCLEOTIDE SEQUENCE [LARGE SCALE GENOMIC DNA]</scope>
</reference>